<sequence length="67" mass="7453">MTEFRCGSCQRKLAEGLFVSIRIKCPRCGTFNHASAASTLNAERHGASNKELLHEDSPPHRSRRSQA</sequence>
<dbReference type="RefSeq" id="WP_094845932.1">
    <property type="nucleotide sequence ID" value="NZ_NEVJ01000001.1"/>
</dbReference>
<comment type="caution">
    <text evidence="2">The sequence shown here is derived from an EMBL/GenBank/DDBJ whole genome shotgun (WGS) entry which is preliminary data.</text>
</comment>
<evidence type="ECO:0000313" key="3">
    <source>
        <dbReference type="Proteomes" id="UP000216857"/>
    </source>
</evidence>
<feature type="region of interest" description="Disordered" evidence="1">
    <location>
        <begin position="41"/>
        <end position="67"/>
    </location>
</feature>
<name>A0A261RPE9_9BORD</name>
<protein>
    <recommendedName>
        <fullName evidence="4">Com family DNA-binding transcriptional regulator</fullName>
    </recommendedName>
</protein>
<dbReference type="EMBL" id="NEVJ01000001">
    <property type="protein sequence ID" value="OZI26845.1"/>
    <property type="molecule type" value="Genomic_DNA"/>
</dbReference>
<accession>A0A261RPE9</accession>
<dbReference type="Proteomes" id="UP000216857">
    <property type="component" value="Unassembled WGS sequence"/>
</dbReference>
<evidence type="ECO:0008006" key="4">
    <source>
        <dbReference type="Google" id="ProtNLM"/>
    </source>
</evidence>
<dbReference type="AlphaFoldDB" id="A0A261RPE9"/>
<evidence type="ECO:0000256" key="1">
    <source>
        <dbReference type="SAM" id="MobiDB-lite"/>
    </source>
</evidence>
<reference evidence="2" key="1">
    <citation type="submission" date="2017-05" db="EMBL/GenBank/DDBJ databases">
        <title>Complete and WGS of Bordetella genogroups.</title>
        <authorList>
            <person name="Spilker T."/>
            <person name="Lipuma J."/>
        </authorList>
    </citation>
    <scope>NUCLEOTIDE SEQUENCE</scope>
    <source>
        <strain evidence="2">AU21707</strain>
    </source>
</reference>
<dbReference type="Pfam" id="PF10122">
    <property type="entry name" value="Zn_ribbon_Com"/>
    <property type="match status" value="1"/>
</dbReference>
<keyword evidence="3" id="KW-1185">Reference proteome</keyword>
<dbReference type="OrthoDB" id="5460091at2"/>
<proteinExistence type="predicted"/>
<dbReference type="InterPro" id="IPR019294">
    <property type="entry name" value="Translation_reg_Com"/>
</dbReference>
<organism evidence="2 3">
    <name type="scientific">Bordetella genomosp. 9</name>
    <dbReference type="NCBI Taxonomy" id="1416803"/>
    <lineage>
        <taxon>Bacteria</taxon>
        <taxon>Pseudomonadati</taxon>
        <taxon>Pseudomonadota</taxon>
        <taxon>Betaproteobacteria</taxon>
        <taxon>Burkholderiales</taxon>
        <taxon>Alcaligenaceae</taxon>
        <taxon>Bordetella</taxon>
    </lineage>
</organism>
<feature type="compositionally biased region" description="Basic and acidic residues" evidence="1">
    <location>
        <begin position="42"/>
        <end position="59"/>
    </location>
</feature>
<evidence type="ECO:0000313" key="2">
    <source>
        <dbReference type="EMBL" id="OZI26845.1"/>
    </source>
</evidence>
<gene>
    <name evidence="2" type="ORF">CAL26_05910</name>
</gene>